<dbReference type="Pfam" id="PF13426">
    <property type="entry name" value="PAS_9"/>
    <property type="match status" value="2"/>
</dbReference>
<keyword evidence="5" id="KW-0238">DNA-binding</keyword>
<dbReference type="Gene3D" id="3.30.450.20">
    <property type="entry name" value="PAS domain"/>
    <property type="match status" value="2"/>
</dbReference>
<dbReference type="PROSITE" id="PS50045">
    <property type="entry name" value="SIGMA54_INTERACT_4"/>
    <property type="match status" value="1"/>
</dbReference>
<dbReference type="InterPro" id="IPR025662">
    <property type="entry name" value="Sigma_54_int_dom_ATP-bd_1"/>
</dbReference>
<dbReference type="Gene3D" id="1.10.10.60">
    <property type="entry name" value="Homeodomain-like"/>
    <property type="match status" value="1"/>
</dbReference>
<dbReference type="SUPFAM" id="SSF52540">
    <property type="entry name" value="P-loop containing nucleoside triphosphate hydrolases"/>
    <property type="match status" value="1"/>
</dbReference>
<dbReference type="SUPFAM" id="SSF55785">
    <property type="entry name" value="PYP-like sensor domain (PAS domain)"/>
    <property type="match status" value="1"/>
</dbReference>
<sequence>MSTKWFGRTVYTVTFNSTAEEVWTLMSRCNEPYVFVEDIHQKGKLAAYIRNTDMMPYVNQEEWMARKVSALPYQTRLTSLQHGADMLDFFKLFGEELVVLESDTGMQSSYLRREDILYFLLTEQSTGSDWIRSLLHSIPMGIIIADLHGRIENFSSETLRMIRFEPDELRKEHAGELLDREIFDKVILNGEVILNHIIVNERIGVLADFGPIRNSHGHVTGVIIVLQDLPYIEGMAMELEYVKNLNMDLQAILSSIYDEILVVDDQGILLRYSGKLITDFWEFQHGPVIGTNLMEHEREGSFFTSIVKMVIERKRKVSVTQESRSGKNVLAVGNPVYDETGKMERIVIALRDITETVLLKEELRHAKKMSERYKKELDHLRDQKSYNGHRQVIYVSDKIDKVMRYIQKVANVSSTVLLTGESGVGKEVFARCISEAGPRSSKPFVKVNCGAIPEALLESELFGYVKGAFTGANASGKPGYFQMANKGILFLDEIGELPLNLQVKLLRALQEREIVPVGSTEVVTIDVQIIAATNKDLEKMVEDGTFREDLFYRLNVIPIQIPALRERPEDIPLLSLHFLQKFNEKYERNNQLSQDALDVLESYSWPGNVRELQNIIERVSVTTDEELIEASQITPLLKRGKSSGAPIKDRQVLPLKKAMKALEEQLIKAAMEEYKTTSMAAKVLGVSQSTISRKYQEMMEREGRGEEIGLTV</sequence>
<dbReference type="InterPro" id="IPR003593">
    <property type="entry name" value="AAA+_ATPase"/>
</dbReference>
<dbReference type="PANTHER" id="PTHR32071:SF121">
    <property type="entry name" value="SIGMA L-DEPENDENT TRANSCRIPTIONAL REGULATOR YQIR-RELATED"/>
    <property type="match status" value="1"/>
</dbReference>
<dbReference type="PROSITE" id="PS50113">
    <property type="entry name" value="PAC"/>
    <property type="match status" value="1"/>
</dbReference>
<dbReference type="Pfam" id="PF18024">
    <property type="entry name" value="HTH_50"/>
    <property type="match status" value="1"/>
</dbReference>
<dbReference type="InterPro" id="IPR025944">
    <property type="entry name" value="Sigma_54_int_dom_CS"/>
</dbReference>
<evidence type="ECO:0000259" key="9">
    <source>
        <dbReference type="PROSITE" id="PS50113"/>
    </source>
</evidence>
<reference evidence="11" key="1">
    <citation type="journal article" date="2019" name="Int. J. Syst. Evol. Microbiol.">
        <title>The Global Catalogue of Microorganisms (GCM) 10K type strain sequencing project: providing services to taxonomists for standard genome sequencing and annotation.</title>
        <authorList>
            <consortium name="The Broad Institute Genomics Platform"/>
            <consortium name="The Broad Institute Genome Sequencing Center for Infectious Disease"/>
            <person name="Wu L."/>
            <person name="Ma J."/>
        </authorList>
    </citation>
    <scope>NUCLEOTIDE SEQUENCE [LARGE SCALE GENOMIC DNA]</scope>
    <source>
        <strain evidence="11">KCTC 3950</strain>
    </source>
</reference>
<dbReference type="PROSITE" id="PS00676">
    <property type="entry name" value="SIGMA54_INTERACT_2"/>
    <property type="match status" value="1"/>
</dbReference>
<dbReference type="InterPro" id="IPR000700">
    <property type="entry name" value="PAS-assoc_C"/>
</dbReference>
<dbReference type="Pfam" id="PF00158">
    <property type="entry name" value="Sigma54_activat"/>
    <property type="match status" value="1"/>
</dbReference>
<dbReference type="Proteomes" id="UP001597541">
    <property type="component" value="Unassembled WGS sequence"/>
</dbReference>
<dbReference type="InterPro" id="IPR030828">
    <property type="entry name" value="HTH_TyrR"/>
</dbReference>
<dbReference type="RefSeq" id="WP_377599290.1">
    <property type="nucleotide sequence ID" value="NZ_JBHUME010000002.1"/>
</dbReference>
<gene>
    <name evidence="10" type="ORF">ACFSUF_01180</name>
</gene>
<dbReference type="Pfam" id="PF25601">
    <property type="entry name" value="AAA_lid_14"/>
    <property type="match status" value="1"/>
</dbReference>
<dbReference type="InterPro" id="IPR058031">
    <property type="entry name" value="AAA_lid_NorR"/>
</dbReference>
<dbReference type="SMART" id="SM00382">
    <property type="entry name" value="AAA"/>
    <property type="match status" value="1"/>
</dbReference>
<keyword evidence="4" id="KW-0805">Transcription regulation</keyword>
<keyword evidence="1" id="KW-0547">Nucleotide-binding</keyword>
<dbReference type="PROSITE" id="PS00688">
    <property type="entry name" value="SIGMA54_INTERACT_3"/>
    <property type="match status" value="1"/>
</dbReference>
<evidence type="ECO:0000313" key="10">
    <source>
        <dbReference type="EMBL" id="MFD2611031.1"/>
    </source>
</evidence>
<keyword evidence="11" id="KW-1185">Reference proteome</keyword>
<dbReference type="Gene3D" id="1.10.8.60">
    <property type="match status" value="1"/>
</dbReference>
<keyword evidence="2" id="KW-0058">Aromatic hydrocarbons catabolism</keyword>
<protein>
    <recommendedName>
        <fullName evidence="7">HTH-type transcriptional regulatory protein TyrR</fullName>
    </recommendedName>
</protein>
<evidence type="ECO:0000256" key="3">
    <source>
        <dbReference type="ARBA" id="ARBA00022840"/>
    </source>
</evidence>
<evidence type="ECO:0000256" key="2">
    <source>
        <dbReference type="ARBA" id="ARBA00022797"/>
    </source>
</evidence>
<dbReference type="InterPro" id="IPR025943">
    <property type="entry name" value="Sigma_54_int_dom_ATP-bd_2"/>
</dbReference>
<evidence type="ECO:0000256" key="6">
    <source>
        <dbReference type="ARBA" id="ARBA00023163"/>
    </source>
</evidence>
<organism evidence="10 11">
    <name type="scientific">Paenibacillus gansuensis</name>
    <dbReference type="NCBI Taxonomy" id="306542"/>
    <lineage>
        <taxon>Bacteria</taxon>
        <taxon>Bacillati</taxon>
        <taxon>Bacillota</taxon>
        <taxon>Bacilli</taxon>
        <taxon>Bacillales</taxon>
        <taxon>Paenibacillaceae</taxon>
        <taxon>Paenibacillus</taxon>
    </lineage>
</organism>
<dbReference type="InterPro" id="IPR035965">
    <property type="entry name" value="PAS-like_dom_sf"/>
</dbReference>
<comment type="caution">
    <text evidence="10">The sequence shown here is derived from an EMBL/GenBank/DDBJ whole genome shotgun (WGS) entry which is preliminary data.</text>
</comment>
<dbReference type="PROSITE" id="PS00675">
    <property type="entry name" value="SIGMA54_INTERACT_1"/>
    <property type="match status" value="1"/>
</dbReference>
<evidence type="ECO:0000256" key="7">
    <source>
        <dbReference type="ARBA" id="ARBA00029500"/>
    </source>
</evidence>
<name>A0ABW5P724_9BACL</name>
<dbReference type="InterPro" id="IPR009057">
    <property type="entry name" value="Homeodomain-like_sf"/>
</dbReference>
<dbReference type="Gene3D" id="3.40.50.300">
    <property type="entry name" value="P-loop containing nucleotide triphosphate hydrolases"/>
    <property type="match status" value="1"/>
</dbReference>
<dbReference type="InterPro" id="IPR002078">
    <property type="entry name" value="Sigma_54_int"/>
</dbReference>
<dbReference type="CDD" id="cd00130">
    <property type="entry name" value="PAS"/>
    <property type="match status" value="1"/>
</dbReference>
<feature type="domain" description="Sigma-54 factor interaction" evidence="8">
    <location>
        <begin position="392"/>
        <end position="621"/>
    </location>
</feature>
<dbReference type="PANTHER" id="PTHR32071">
    <property type="entry name" value="TRANSCRIPTIONAL REGULATORY PROTEIN"/>
    <property type="match status" value="1"/>
</dbReference>
<evidence type="ECO:0000259" key="8">
    <source>
        <dbReference type="PROSITE" id="PS50045"/>
    </source>
</evidence>
<keyword evidence="3" id="KW-0067">ATP-binding</keyword>
<dbReference type="SUPFAM" id="SSF46689">
    <property type="entry name" value="Homeodomain-like"/>
    <property type="match status" value="1"/>
</dbReference>
<dbReference type="CDD" id="cd00009">
    <property type="entry name" value="AAA"/>
    <property type="match status" value="1"/>
</dbReference>
<dbReference type="EMBL" id="JBHUME010000002">
    <property type="protein sequence ID" value="MFD2611031.1"/>
    <property type="molecule type" value="Genomic_DNA"/>
</dbReference>
<dbReference type="InterPro" id="IPR000014">
    <property type="entry name" value="PAS"/>
</dbReference>
<evidence type="ECO:0000256" key="5">
    <source>
        <dbReference type="ARBA" id="ARBA00023125"/>
    </source>
</evidence>
<evidence type="ECO:0000256" key="1">
    <source>
        <dbReference type="ARBA" id="ARBA00022741"/>
    </source>
</evidence>
<keyword evidence="6" id="KW-0804">Transcription</keyword>
<feature type="domain" description="PAC" evidence="9">
    <location>
        <begin position="313"/>
        <end position="365"/>
    </location>
</feature>
<dbReference type="SMART" id="SM00091">
    <property type="entry name" value="PAS"/>
    <property type="match status" value="1"/>
</dbReference>
<proteinExistence type="predicted"/>
<dbReference type="InterPro" id="IPR027417">
    <property type="entry name" value="P-loop_NTPase"/>
</dbReference>
<evidence type="ECO:0000256" key="4">
    <source>
        <dbReference type="ARBA" id="ARBA00023015"/>
    </source>
</evidence>
<accession>A0ABW5P724</accession>
<evidence type="ECO:0000313" key="11">
    <source>
        <dbReference type="Proteomes" id="UP001597541"/>
    </source>
</evidence>